<evidence type="ECO:0000256" key="6">
    <source>
        <dbReference type="SAM" id="Phobius"/>
    </source>
</evidence>
<dbReference type="Pfam" id="PF07690">
    <property type="entry name" value="MFS_1"/>
    <property type="match status" value="1"/>
</dbReference>
<evidence type="ECO:0000256" key="5">
    <source>
        <dbReference type="ARBA" id="ARBA00023136"/>
    </source>
</evidence>
<feature type="transmembrane region" description="Helical" evidence="6">
    <location>
        <begin position="228"/>
        <end position="250"/>
    </location>
</feature>
<feature type="transmembrane region" description="Helical" evidence="6">
    <location>
        <begin position="404"/>
        <end position="424"/>
    </location>
</feature>
<dbReference type="PROSITE" id="PS00216">
    <property type="entry name" value="SUGAR_TRANSPORT_1"/>
    <property type="match status" value="1"/>
</dbReference>
<dbReference type="PROSITE" id="PS50850">
    <property type="entry name" value="MFS"/>
    <property type="match status" value="1"/>
</dbReference>
<dbReference type="InterPro" id="IPR011701">
    <property type="entry name" value="MFS"/>
</dbReference>
<keyword evidence="3 6" id="KW-0812">Transmembrane</keyword>
<dbReference type="EMBL" id="JBHTLX010000023">
    <property type="protein sequence ID" value="MFD1250266.1"/>
    <property type="molecule type" value="Genomic_DNA"/>
</dbReference>
<evidence type="ECO:0000313" key="8">
    <source>
        <dbReference type="EMBL" id="MFD1250266.1"/>
    </source>
</evidence>
<keyword evidence="4 6" id="KW-1133">Transmembrane helix</keyword>
<evidence type="ECO:0000256" key="1">
    <source>
        <dbReference type="ARBA" id="ARBA00004651"/>
    </source>
</evidence>
<organism evidence="8 9">
    <name type="scientific">Nocardioides ginsengisoli</name>
    <dbReference type="NCBI Taxonomy" id="363868"/>
    <lineage>
        <taxon>Bacteria</taxon>
        <taxon>Bacillati</taxon>
        <taxon>Actinomycetota</taxon>
        <taxon>Actinomycetes</taxon>
        <taxon>Propionibacteriales</taxon>
        <taxon>Nocardioidaceae</taxon>
        <taxon>Nocardioides</taxon>
    </lineage>
</organism>
<feature type="transmembrane region" description="Helical" evidence="6">
    <location>
        <begin position="17"/>
        <end position="40"/>
    </location>
</feature>
<feature type="transmembrane region" description="Helical" evidence="6">
    <location>
        <begin position="83"/>
        <end position="106"/>
    </location>
</feature>
<feature type="transmembrane region" description="Helical" evidence="6">
    <location>
        <begin position="205"/>
        <end position="222"/>
    </location>
</feature>
<keyword evidence="2" id="KW-0813">Transport</keyword>
<dbReference type="Gene3D" id="1.20.1720.10">
    <property type="entry name" value="Multidrug resistance protein D"/>
    <property type="match status" value="1"/>
</dbReference>
<evidence type="ECO:0000259" key="7">
    <source>
        <dbReference type="PROSITE" id="PS50850"/>
    </source>
</evidence>
<evidence type="ECO:0000256" key="3">
    <source>
        <dbReference type="ARBA" id="ARBA00022692"/>
    </source>
</evidence>
<feature type="transmembrane region" description="Helical" evidence="6">
    <location>
        <begin position="112"/>
        <end position="129"/>
    </location>
</feature>
<dbReference type="InterPro" id="IPR036259">
    <property type="entry name" value="MFS_trans_sf"/>
</dbReference>
<feature type="domain" description="Major facilitator superfamily (MFS) profile" evidence="7">
    <location>
        <begin position="17"/>
        <end position="457"/>
    </location>
</feature>
<dbReference type="PANTHER" id="PTHR42718">
    <property type="entry name" value="MAJOR FACILITATOR SUPERFAMILY MULTIDRUG TRANSPORTER MFSC"/>
    <property type="match status" value="1"/>
</dbReference>
<dbReference type="RefSeq" id="WP_367919545.1">
    <property type="nucleotide sequence ID" value="NZ_BAABAC010000023.1"/>
</dbReference>
<feature type="transmembrane region" description="Helical" evidence="6">
    <location>
        <begin position="340"/>
        <end position="359"/>
    </location>
</feature>
<proteinExistence type="predicted"/>
<feature type="transmembrane region" description="Helical" evidence="6">
    <location>
        <begin position="141"/>
        <end position="165"/>
    </location>
</feature>
<comment type="caution">
    <text evidence="8">The sequence shown here is derived from an EMBL/GenBank/DDBJ whole genome shotgun (WGS) entry which is preliminary data.</text>
</comment>
<sequence>MTAASTAAPARLRLRPVVVVLAAAGLAGILSQALLIPLLGDLPARLDVSGEAASWAMTICLVAAAVATPVSGRLADLIGRKRVLVGCLVATTVGSVLCASGGLYPLMLAGRALQGTSSAVIPLGISVLAEVASGIRLQRGAALISATMGIGTAGGVAISGLIAAVADWTVVFWFAAALTALVTVAVVVVVPAAAATERPRARFDGVGCVLLSIGLTTTLLAVTNGSRWGWASAATRGSALGGLVVLVGWWRWERRTTDPLVDLDSAIEPRMALVQLASVLAGVAMFTHVLVLPVLLQHPVDGAAVSVLVAGLCLVPAGLAMMLAAPLGSWLVARSGARRALAVGLFCSSAGYAASAAAVRWPPAVVVASLLIGVGIGMSFATLPFLVVRLTAPEAVGAANGLNTLMRMIGASVSSAVIGALLAASAGSALGYALAYGWGAVAAAAGGVLAVRLPRSL</sequence>
<dbReference type="Gene3D" id="1.20.1250.20">
    <property type="entry name" value="MFS general substrate transporter like domains"/>
    <property type="match status" value="1"/>
</dbReference>
<evidence type="ECO:0000313" key="9">
    <source>
        <dbReference type="Proteomes" id="UP001597229"/>
    </source>
</evidence>
<comment type="subcellular location">
    <subcellularLocation>
        <location evidence="1">Cell membrane</location>
        <topology evidence="1">Multi-pass membrane protein</topology>
    </subcellularLocation>
</comment>
<name>A0ABW3W4L5_9ACTN</name>
<feature type="transmembrane region" description="Helical" evidence="6">
    <location>
        <begin position="271"/>
        <end position="296"/>
    </location>
</feature>
<evidence type="ECO:0000256" key="4">
    <source>
        <dbReference type="ARBA" id="ARBA00022989"/>
    </source>
</evidence>
<keyword evidence="5 6" id="KW-0472">Membrane</keyword>
<feature type="transmembrane region" description="Helical" evidence="6">
    <location>
        <begin position="302"/>
        <end position="328"/>
    </location>
</feature>
<dbReference type="InterPro" id="IPR020846">
    <property type="entry name" value="MFS_dom"/>
</dbReference>
<keyword evidence="9" id="KW-1185">Reference proteome</keyword>
<feature type="transmembrane region" description="Helical" evidence="6">
    <location>
        <begin position="365"/>
        <end position="392"/>
    </location>
</feature>
<dbReference type="PANTHER" id="PTHR42718:SF9">
    <property type="entry name" value="MAJOR FACILITATOR SUPERFAMILY MULTIDRUG TRANSPORTER MFSC"/>
    <property type="match status" value="1"/>
</dbReference>
<feature type="transmembrane region" description="Helical" evidence="6">
    <location>
        <begin position="430"/>
        <end position="451"/>
    </location>
</feature>
<feature type="transmembrane region" description="Helical" evidence="6">
    <location>
        <begin position="171"/>
        <end position="193"/>
    </location>
</feature>
<evidence type="ECO:0000256" key="2">
    <source>
        <dbReference type="ARBA" id="ARBA00022448"/>
    </source>
</evidence>
<reference evidence="9" key="1">
    <citation type="journal article" date="2019" name="Int. J. Syst. Evol. Microbiol.">
        <title>The Global Catalogue of Microorganisms (GCM) 10K type strain sequencing project: providing services to taxonomists for standard genome sequencing and annotation.</title>
        <authorList>
            <consortium name="The Broad Institute Genomics Platform"/>
            <consortium name="The Broad Institute Genome Sequencing Center for Infectious Disease"/>
            <person name="Wu L."/>
            <person name="Ma J."/>
        </authorList>
    </citation>
    <scope>NUCLEOTIDE SEQUENCE [LARGE SCALE GENOMIC DNA]</scope>
    <source>
        <strain evidence="9">CCUG 52478</strain>
    </source>
</reference>
<gene>
    <name evidence="8" type="ORF">ACFQ3F_20905</name>
</gene>
<accession>A0ABW3W4L5</accession>
<feature type="transmembrane region" description="Helical" evidence="6">
    <location>
        <begin position="52"/>
        <end position="71"/>
    </location>
</feature>
<dbReference type="InterPro" id="IPR005829">
    <property type="entry name" value="Sugar_transporter_CS"/>
</dbReference>
<dbReference type="Proteomes" id="UP001597229">
    <property type="component" value="Unassembled WGS sequence"/>
</dbReference>
<protein>
    <submittedName>
        <fullName evidence="8">MFS transporter</fullName>
    </submittedName>
</protein>
<dbReference type="SUPFAM" id="SSF103473">
    <property type="entry name" value="MFS general substrate transporter"/>
    <property type="match status" value="1"/>
</dbReference>